<dbReference type="HAMAP" id="MF_00260">
    <property type="entry name" value="Porphobil_deam"/>
    <property type="match status" value="1"/>
</dbReference>
<dbReference type="PANTHER" id="PTHR11557">
    <property type="entry name" value="PORPHOBILINOGEN DEAMINASE"/>
    <property type="match status" value="1"/>
</dbReference>
<sequence length="327" mass="34655">MTDPRISPDDTSRNDQRVLRVGTRGSPLALVQARQVAAALEIHSGGAWRGEIVTFTTSGDQLTTERLIDAGGKGLFTRELDAALDRGEVDVTVHSLKDVPSVLPDGQRFVAFPEREDPREGFLSPHAKSLADLKQGARVGTASLRREAQTLAQRPDVEIVTFRGNVATRMRKLEDGLADATYLAMAGLTRLGMAHLANPIPLDDMLPAAGQGIVGVVAREDLPEDAAAAFAKMNHAPTEAAAHIERAFLAALDGSCRTPIAAHTFDEGETWFMRGEVLSLDGKQTWSASGSCVKNTSQDALAALGAELAGKIKDAAGGELPAFGGAW</sequence>
<dbReference type="GO" id="GO:0004418">
    <property type="term" value="F:hydroxymethylbilane synthase activity"/>
    <property type="evidence" value="ECO:0007669"/>
    <property type="project" value="UniProtKB-UniRule"/>
</dbReference>
<feature type="domain" description="Porphobilinogen deaminase N-terminal" evidence="9">
    <location>
        <begin position="19"/>
        <end position="221"/>
    </location>
</feature>
<evidence type="ECO:0000256" key="7">
    <source>
        <dbReference type="ARBA" id="ARBA00048169"/>
    </source>
</evidence>
<evidence type="ECO:0000313" key="12">
    <source>
        <dbReference type="EMBL" id="KCZ65229.1"/>
    </source>
</evidence>
<dbReference type="RefSeq" id="WP_051602405.1">
    <property type="nucleotide sequence ID" value="NZ_AWFH01000001.1"/>
</dbReference>
<name>A0A059EBB5_9PROT</name>
<reference evidence="11 14" key="2">
    <citation type="journal article" date="2018" name="Nat. Biotechnol.">
        <title>A standardized bacterial taxonomy based on genome phylogeny substantially revises the tree of life.</title>
        <authorList>
            <person name="Parks D.H."/>
            <person name="Chuvochina M."/>
            <person name="Waite D.W."/>
            <person name="Rinke C."/>
            <person name="Skarshewski A."/>
            <person name="Chaumeil P.A."/>
            <person name="Hugenholtz P."/>
        </authorList>
    </citation>
    <scope>NUCLEOTIDE SEQUENCE [LARGE SCALE GENOMIC DNA]</scope>
    <source>
        <strain evidence="11">UBA8557</strain>
    </source>
</reference>
<reference evidence="12 13" key="1">
    <citation type="journal article" date="2014" name="Antonie Van Leeuwenhoek">
        <title>Hyphomonas beringensis sp. nov. and Hyphomonas chukchiensis sp. nov., isolated from surface seawater of the Bering Sea and Chukchi Sea.</title>
        <authorList>
            <person name="Li C."/>
            <person name="Lai Q."/>
            <person name="Li G."/>
            <person name="Dong C."/>
            <person name="Wang J."/>
            <person name="Liao Y."/>
            <person name="Shao Z."/>
        </authorList>
    </citation>
    <scope>NUCLEOTIDE SEQUENCE [LARGE SCALE GENOMIC DNA]</scope>
    <source>
        <strain evidence="12 13">22II1-22F38</strain>
    </source>
</reference>
<keyword evidence="5 8" id="KW-0808">Transferase</keyword>
<dbReference type="EMBL" id="DMBR01000410">
    <property type="protein sequence ID" value="HAE95597.1"/>
    <property type="molecule type" value="Genomic_DNA"/>
</dbReference>
<dbReference type="Pfam" id="PF01379">
    <property type="entry name" value="Porphobil_deam"/>
    <property type="match status" value="1"/>
</dbReference>
<dbReference type="PIRSF" id="PIRSF001438">
    <property type="entry name" value="4pyrrol_synth_OHMeBilane_synth"/>
    <property type="match status" value="1"/>
</dbReference>
<dbReference type="AlphaFoldDB" id="A0A059EBB5"/>
<dbReference type="FunFam" id="3.40.190.10:FF:000005">
    <property type="entry name" value="Porphobilinogen deaminase"/>
    <property type="match status" value="1"/>
</dbReference>
<evidence type="ECO:0000313" key="11">
    <source>
        <dbReference type="EMBL" id="HAE95597.1"/>
    </source>
</evidence>
<dbReference type="InterPro" id="IPR022419">
    <property type="entry name" value="Porphobilin_deaminase_cofac_BS"/>
</dbReference>
<evidence type="ECO:0000313" key="13">
    <source>
        <dbReference type="Proteomes" id="UP000024547"/>
    </source>
</evidence>
<comment type="subunit">
    <text evidence="4 8">Monomer.</text>
</comment>
<comment type="catalytic activity">
    <reaction evidence="7 8">
        <text>4 porphobilinogen + H2O = hydroxymethylbilane + 4 NH4(+)</text>
        <dbReference type="Rhea" id="RHEA:13185"/>
        <dbReference type="ChEBI" id="CHEBI:15377"/>
        <dbReference type="ChEBI" id="CHEBI:28938"/>
        <dbReference type="ChEBI" id="CHEBI:57845"/>
        <dbReference type="ChEBI" id="CHEBI:58126"/>
        <dbReference type="EC" id="2.5.1.61"/>
    </reaction>
</comment>
<dbReference type="SUPFAM" id="SSF53850">
    <property type="entry name" value="Periplasmic binding protein-like II"/>
    <property type="match status" value="1"/>
</dbReference>
<keyword evidence="13" id="KW-1185">Reference proteome</keyword>
<comment type="miscellaneous">
    <text evidence="8">The porphobilinogen subunits are added to the dipyrromethane group.</text>
</comment>
<dbReference type="GO" id="GO:0005737">
    <property type="term" value="C:cytoplasm"/>
    <property type="evidence" value="ECO:0007669"/>
    <property type="project" value="UniProtKB-UniRule"/>
</dbReference>
<comment type="cofactor">
    <cofactor evidence="8">
        <name>dipyrromethane</name>
        <dbReference type="ChEBI" id="CHEBI:60342"/>
    </cofactor>
    <text evidence="8">Binds 1 dipyrromethane group covalently.</text>
</comment>
<protein>
    <recommendedName>
        <fullName evidence="8">Porphobilinogen deaminase</fullName>
        <shortName evidence="8">PBG</shortName>
        <ecNumber evidence="8">2.5.1.61</ecNumber>
    </recommendedName>
    <alternativeName>
        <fullName evidence="8">Hydroxymethylbilane synthase</fullName>
        <shortName evidence="8">HMBS</shortName>
    </alternativeName>
    <alternativeName>
        <fullName evidence="8">Pre-uroporphyrinogen synthase</fullName>
    </alternativeName>
</protein>
<evidence type="ECO:0000313" key="14">
    <source>
        <dbReference type="Proteomes" id="UP000259173"/>
    </source>
</evidence>
<dbReference type="PROSITE" id="PS00533">
    <property type="entry name" value="PORPHOBILINOGEN_DEAM"/>
    <property type="match status" value="1"/>
</dbReference>
<dbReference type="SUPFAM" id="SSF54782">
    <property type="entry name" value="Porphobilinogen deaminase (hydroxymethylbilane synthase), C-terminal domain"/>
    <property type="match status" value="1"/>
</dbReference>
<dbReference type="STRING" id="1280948.HY36_02270"/>
<evidence type="ECO:0000256" key="3">
    <source>
        <dbReference type="ARBA" id="ARBA00005638"/>
    </source>
</evidence>
<evidence type="ECO:0000256" key="6">
    <source>
        <dbReference type="ARBA" id="ARBA00023244"/>
    </source>
</evidence>
<accession>A0A059EBB5</accession>
<dbReference type="Gene3D" id="3.30.160.40">
    <property type="entry name" value="Porphobilinogen deaminase, C-terminal domain"/>
    <property type="match status" value="1"/>
</dbReference>
<feature type="modified residue" description="S-(dipyrrolylmethanemethyl)cysteine" evidence="8">
    <location>
        <position position="256"/>
    </location>
</feature>
<feature type="domain" description="Porphobilinogen deaminase C-terminal" evidence="10">
    <location>
        <begin position="242"/>
        <end position="313"/>
    </location>
</feature>
<proteinExistence type="inferred from homology"/>
<dbReference type="UniPathway" id="UPA00251">
    <property type="reaction ID" value="UER00319"/>
</dbReference>
<comment type="pathway">
    <text evidence="2">Porphyrin-containing compound metabolism; protoporphyrin-IX biosynthesis; coproporphyrinogen-III from 5-aminolevulinate: step 2/4.</text>
</comment>
<comment type="similarity">
    <text evidence="3 8">Belongs to the HMBS family.</text>
</comment>
<dbReference type="InterPro" id="IPR022417">
    <property type="entry name" value="Porphobilin_deaminase_N"/>
</dbReference>
<dbReference type="EMBL" id="AWFH01000001">
    <property type="protein sequence ID" value="KCZ65229.1"/>
    <property type="molecule type" value="Genomic_DNA"/>
</dbReference>
<dbReference type="OrthoDB" id="9810298at2"/>
<dbReference type="InterPro" id="IPR036803">
    <property type="entry name" value="Porphobilinogen_deaminase_C_sf"/>
</dbReference>
<dbReference type="InterPro" id="IPR000860">
    <property type="entry name" value="HemC"/>
</dbReference>
<dbReference type="PATRIC" id="fig|1280948.3.peg.448"/>
<dbReference type="eggNOG" id="COG0181">
    <property type="taxonomic scope" value="Bacteria"/>
</dbReference>
<evidence type="ECO:0000259" key="10">
    <source>
        <dbReference type="Pfam" id="PF03900"/>
    </source>
</evidence>
<comment type="caution">
    <text evidence="12">The sequence shown here is derived from an EMBL/GenBank/DDBJ whole genome shotgun (WGS) entry which is preliminary data.</text>
</comment>
<dbReference type="Proteomes" id="UP000259173">
    <property type="component" value="Unassembled WGS sequence"/>
</dbReference>
<keyword evidence="6 8" id="KW-0627">Porphyrin biosynthesis</keyword>
<evidence type="ECO:0000256" key="2">
    <source>
        <dbReference type="ARBA" id="ARBA00004735"/>
    </source>
</evidence>
<dbReference type="PANTHER" id="PTHR11557:SF0">
    <property type="entry name" value="PORPHOBILINOGEN DEAMINASE"/>
    <property type="match status" value="1"/>
</dbReference>
<evidence type="ECO:0000259" key="9">
    <source>
        <dbReference type="Pfam" id="PF01379"/>
    </source>
</evidence>
<evidence type="ECO:0000256" key="4">
    <source>
        <dbReference type="ARBA" id="ARBA00011245"/>
    </source>
</evidence>
<organism evidence="12 13">
    <name type="scientific">Hyphomonas atlantica</name>
    <dbReference type="NCBI Taxonomy" id="1280948"/>
    <lineage>
        <taxon>Bacteria</taxon>
        <taxon>Pseudomonadati</taxon>
        <taxon>Pseudomonadota</taxon>
        <taxon>Alphaproteobacteria</taxon>
        <taxon>Hyphomonadales</taxon>
        <taxon>Hyphomonadaceae</taxon>
        <taxon>Hyphomonas</taxon>
    </lineage>
</organism>
<dbReference type="EC" id="2.5.1.61" evidence="8"/>
<comment type="function">
    <text evidence="1 8">Tetrapolymerization of the monopyrrole PBG into the hydroxymethylbilane pre-uroporphyrinogen in several discrete steps.</text>
</comment>
<dbReference type="Pfam" id="PF03900">
    <property type="entry name" value="Porphobil_deamC"/>
    <property type="match status" value="1"/>
</dbReference>
<dbReference type="GO" id="GO:0006782">
    <property type="term" value="P:protoporphyrinogen IX biosynthetic process"/>
    <property type="evidence" value="ECO:0007669"/>
    <property type="project" value="UniProtKB-UniRule"/>
</dbReference>
<dbReference type="NCBIfam" id="TIGR00212">
    <property type="entry name" value="hemC"/>
    <property type="match status" value="1"/>
</dbReference>
<evidence type="ECO:0000256" key="8">
    <source>
        <dbReference type="HAMAP-Rule" id="MF_00260"/>
    </source>
</evidence>
<dbReference type="Proteomes" id="UP000024547">
    <property type="component" value="Unassembled WGS sequence"/>
</dbReference>
<dbReference type="PRINTS" id="PR00151">
    <property type="entry name" value="PORPHBDMNASE"/>
</dbReference>
<evidence type="ECO:0000256" key="1">
    <source>
        <dbReference type="ARBA" id="ARBA00002869"/>
    </source>
</evidence>
<evidence type="ECO:0000256" key="5">
    <source>
        <dbReference type="ARBA" id="ARBA00022679"/>
    </source>
</evidence>
<dbReference type="InterPro" id="IPR022418">
    <property type="entry name" value="Porphobilinogen_deaminase_C"/>
</dbReference>
<gene>
    <name evidence="8 11" type="primary">hemC</name>
    <name evidence="11" type="ORF">DCG65_13665</name>
    <name evidence="12" type="ORF">HY36_02270</name>
</gene>
<dbReference type="Gene3D" id="3.40.190.10">
    <property type="entry name" value="Periplasmic binding protein-like II"/>
    <property type="match status" value="2"/>
</dbReference>